<dbReference type="InterPro" id="IPR004268">
    <property type="entry name" value="MurJ"/>
</dbReference>
<keyword evidence="5" id="KW-0573">Peptidoglycan synthesis</keyword>
<feature type="transmembrane region" description="Helical" evidence="9">
    <location>
        <begin position="419"/>
        <end position="438"/>
    </location>
</feature>
<feature type="transmembrane region" description="Helical" evidence="9">
    <location>
        <begin position="199"/>
        <end position="216"/>
    </location>
</feature>
<feature type="transmembrane region" description="Helical" evidence="9">
    <location>
        <begin position="444"/>
        <end position="466"/>
    </location>
</feature>
<keyword evidence="11" id="KW-1185">Reference proteome</keyword>
<keyword evidence="3 9" id="KW-0812">Transmembrane</keyword>
<keyword evidence="4" id="KW-0133">Cell shape</keyword>
<evidence type="ECO:0000256" key="2">
    <source>
        <dbReference type="ARBA" id="ARBA00022475"/>
    </source>
</evidence>
<dbReference type="PRINTS" id="PR01806">
    <property type="entry name" value="VIRFACTRMVIN"/>
</dbReference>
<dbReference type="PANTHER" id="PTHR47019:SF1">
    <property type="entry name" value="LIPID II FLIPPASE MURJ"/>
    <property type="match status" value="1"/>
</dbReference>
<feature type="transmembrane region" description="Helical" evidence="9">
    <location>
        <begin position="85"/>
        <end position="106"/>
    </location>
</feature>
<evidence type="ECO:0000313" key="10">
    <source>
        <dbReference type="EMBL" id="MEQ2637756.1"/>
    </source>
</evidence>
<dbReference type="EMBL" id="JBBNGS010000008">
    <property type="protein sequence ID" value="MEQ2637756.1"/>
    <property type="molecule type" value="Genomic_DNA"/>
</dbReference>
<feature type="transmembrane region" description="Helical" evidence="9">
    <location>
        <begin position="388"/>
        <end position="407"/>
    </location>
</feature>
<reference evidence="10 11" key="1">
    <citation type="submission" date="2024-04" db="EMBL/GenBank/DDBJ databases">
        <title>Human intestinal bacterial collection.</title>
        <authorList>
            <person name="Pauvert C."/>
            <person name="Hitch T.C.A."/>
            <person name="Clavel T."/>
        </authorList>
    </citation>
    <scope>NUCLEOTIDE SEQUENCE [LARGE SCALE GENOMIC DNA]</scope>
    <source>
        <strain evidence="10 11">CLA-AA-H197</strain>
    </source>
</reference>
<sequence>MSYQPRHMRGSEAKTEEAPAAQQVVPAEDSAEAKTAQVGRSAALMSVLVIVSRLTGFFRTWGQAYAIGVTVMASCYSIANNLPNQLYELVVAGMLTTAFLPVYMSVREKAGTKGASEYTSNLVSIVLVLMGAVTVLGFVFAAQLVYTQSFSATSDFDFDLSVYFFRFFVIEVVLYALSSIFSGVLNAERDYFWSSAAPIFNNFVTTASFFAYAFLADSNPQLALVLLALGNPLGVLVQVVCQMPSMYRHGIRLRFRIDLHDPLLKETLKIGVPSVIVMASSFVTTSVQSSASLSVVATGASITYYARLWYTLPYAILTVPITTAMFTELSDSWAKEDRESFVRGLTSGVSQILFFMVPFMIFLMVFSVPLISILAAGKFDPEALQMTADYLGMYALTLPFYAICMYLQKVVSAMRRMGLYALASVIASVVQVVMLLGFTQYFGLNFVAFSSTVFFLLIDVVVFVSLRKNLGPLGLSKVIAAFVKSLLLGLAGGIVGFIVLDVLAFFVGNCAGNTMLSMLYCVLAGLPAVAVTYGLAFIFNMPEAKLINGLVRRFARR</sequence>
<dbReference type="CDD" id="cd13123">
    <property type="entry name" value="MATE_MurJ_like"/>
    <property type="match status" value="1"/>
</dbReference>
<evidence type="ECO:0000256" key="6">
    <source>
        <dbReference type="ARBA" id="ARBA00022989"/>
    </source>
</evidence>
<keyword evidence="6 9" id="KW-1133">Transmembrane helix</keyword>
<evidence type="ECO:0000313" key="11">
    <source>
        <dbReference type="Proteomes" id="UP001478817"/>
    </source>
</evidence>
<dbReference type="PANTHER" id="PTHR47019">
    <property type="entry name" value="LIPID II FLIPPASE MURJ"/>
    <property type="match status" value="1"/>
</dbReference>
<gene>
    <name evidence="10" type="primary">murJ</name>
    <name evidence="10" type="ORF">AAAT05_05285</name>
</gene>
<feature type="region of interest" description="Disordered" evidence="8">
    <location>
        <begin position="1"/>
        <end position="28"/>
    </location>
</feature>
<evidence type="ECO:0000256" key="4">
    <source>
        <dbReference type="ARBA" id="ARBA00022960"/>
    </source>
</evidence>
<feature type="transmembrane region" description="Helical" evidence="9">
    <location>
        <begin position="222"/>
        <end position="247"/>
    </location>
</feature>
<evidence type="ECO:0000256" key="8">
    <source>
        <dbReference type="SAM" id="MobiDB-lite"/>
    </source>
</evidence>
<comment type="caution">
    <text evidence="10">The sequence shown here is derived from an EMBL/GenBank/DDBJ whole genome shotgun (WGS) entry which is preliminary data.</text>
</comment>
<feature type="transmembrane region" description="Helical" evidence="9">
    <location>
        <begin position="163"/>
        <end position="187"/>
    </location>
</feature>
<keyword evidence="7 9" id="KW-0472">Membrane</keyword>
<dbReference type="InterPro" id="IPR051050">
    <property type="entry name" value="Lipid_II_flippase_MurJ/MviN"/>
</dbReference>
<evidence type="ECO:0000256" key="3">
    <source>
        <dbReference type="ARBA" id="ARBA00022692"/>
    </source>
</evidence>
<feature type="transmembrane region" description="Helical" evidence="9">
    <location>
        <begin position="352"/>
        <end position="376"/>
    </location>
</feature>
<feature type="transmembrane region" description="Helical" evidence="9">
    <location>
        <begin position="62"/>
        <end position="79"/>
    </location>
</feature>
<evidence type="ECO:0000256" key="5">
    <source>
        <dbReference type="ARBA" id="ARBA00022984"/>
    </source>
</evidence>
<feature type="transmembrane region" description="Helical" evidence="9">
    <location>
        <begin position="118"/>
        <end position="143"/>
    </location>
</feature>
<feature type="transmembrane region" description="Helical" evidence="9">
    <location>
        <begin position="517"/>
        <end position="539"/>
    </location>
</feature>
<dbReference type="Proteomes" id="UP001478817">
    <property type="component" value="Unassembled WGS sequence"/>
</dbReference>
<keyword evidence="2" id="KW-1003">Cell membrane</keyword>
<evidence type="ECO:0000256" key="7">
    <source>
        <dbReference type="ARBA" id="ARBA00023136"/>
    </source>
</evidence>
<evidence type="ECO:0000256" key="9">
    <source>
        <dbReference type="SAM" id="Phobius"/>
    </source>
</evidence>
<accession>A0ABV1IIB5</accession>
<name>A0ABV1IIB5_9ACTN</name>
<dbReference type="RefSeq" id="WP_349182353.1">
    <property type="nucleotide sequence ID" value="NZ_JBBNGS010000008.1"/>
</dbReference>
<organism evidence="10 11">
    <name type="scientific">Paratractidigestivibacter faecalis</name>
    <dbReference type="NCBI Taxonomy" id="2292441"/>
    <lineage>
        <taxon>Bacteria</taxon>
        <taxon>Bacillati</taxon>
        <taxon>Actinomycetota</taxon>
        <taxon>Coriobacteriia</taxon>
        <taxon>Coriobacteriales</taxon>
        <taxon>Atopobiaceae</taxon>
        <taxon>Paratractidigestivibacter</taxon>
    </lineage>
</organism>
<protein>
    <submittedName>
        <fullName evidence="10">Murein biosynthesis integral membrane protein MurJ</fullName>
    </submittedName>
</protein>
<comment type="subcellular location">
    <subcellularLocation>
        <location evidence="1">Cell membrane</location>
        <topology evidence="1">Multi-pass membrane protein</topology>
    </subcellularLocation>
</comment>
<feature type="transmembrane region" description="Helical" evidence="9">
    <location>
        <begin position="478"/>
        <end position="505"/>
    </location>
</feature>
<dbReference type="Pfam" id="PF03023">
    <property type="entry name" value="MurJ"/>
    <property type="match status" value="1"/>
</dbReference>
<proteinExistence type="predicted"/>
<evidence type="ECO:0000256" key="1">
    <source>
        <dbReference type="ARBA" id="ARBA00004651"/>
    </source>
</evidence>